<organism evidence="6 7">
    <name type="scientific">Bacteroides fluxus YIT 12057</name>
    <dbReference type="NCBI Taxonomy" id="763034"/>
    <lineage>
        <taxon>Bacteria</taxon>
        <taxon>Pseudomonadati</taxon>
        <taxon>Bacteroidota</taxon>
        <taxon>Bacteroidia</taxon>
        <taxon>Bacteroidales</taxon>
        <taxon>Bacteroidaceae</taxon>
        <taxon>Bacteroides</taxon>
    </lineage>
</organism>
<dbReference type="Gene3D" id="2.40.50.1020">
    <property type="entry name" value="LytTr DNA-binding domain"/>
    <property type="match status" value="1"/>
</dbReference>
<reference evidence="6 7" key="1">
    <citation type="submission" date="2011-02" db="EMBL/GenBank/DDBJ databases">
        <authorList>
            <person name="Weinstock G."/>
            <person name="Sodergren E."/>
            <person name="Clifton S."/>
            <person name="Fulton L."/>
            <person name="Fulton B."/>
            <person name="Courtney L."/>
            <person name="Fronick C."/>
            <person name="Harrison M."/>
            <person name="Strong C."/>
            <person name="Farmer C."/>
            <person name="Delahaunty K."/>
            <person name="Markovic C."/>
            <person name="Hall O."/>
            <person name="Minx P."/>
            <person name="Tomlinson C."/>
            <person name="Mitreva M."/>
            <person name="Hou S."/>
            <person name="Chen J."/>
            <person name="Wollam A."/>
            <person name="Pepin K.H."/>
            <person name="Johnson M."/>
            <person name="Bhonagiri V."/>
            <person name="Zhang X."/>
            <person name="Suruliraj S."/>
            <person name="Warren W."/>
            <person name="Chinwalla A."/>
            <person name="Mardis E.R."/>
            <person name="Wilson R.K."/>
        </authorList>
    </citation>
    <scope>NUCLEOTIDE SEQUENCE [LARGE SCALE GENOMIC DNA]</scope>
    <source>
        <strain evidence="6 7">YIT 12057</strain>
    </source>
</reference>
<evidence type="ECO:0000259" key="4">
    <source>
        <dbReference type="PROSITE" id="PS50110"/>
    </source>
</evidence>
<dbReference type="STRING" id="763034.HMPREF9446_00193"/>
<dbReference type="InterPro" id="IPR001789">
    <property type="entry name" value="Sig_transdc_resp-reg_receiver"/>
</dbReference>
<gene>
    <name evidence="6" type="ORF">HMPREF9446_00193</name>
</gene>
<dbReference type="SMART" id="SM00448">
    <property type="entry name" value="REC"/>
    <property type="match status" value="1"/>
</dbReference>
<dbReference type="SMART" id="SM00850">
    <property type="entry name" value="LytTR"/>
    <property type="match status" value="1"/>
</dbReference>
<dbReference type="EMBL" id="AFBN01000005">
    <property type="protein sequence ID" value="EGF59646.1"/>
    <property type="molecule type" value="Genomic_DNA"/>
</dbReference>
<keyword evidence="2" id="KW-0902">Two-component regulatory system</keyword>
<keyword evidence="7" id="KW-1185">Reference proteome</keyword>
<comment type="caution">
    <text evidence="6">The sequence shown here is derived from an EMBL/GenBank/DDBJ whole genome shotgun (WGS) entry which is preliminary data.</text>
</comment>
<evidence type="ECO:0000256" key="3">
    <source>
        <dbReference type="PROSITE-ProRule" id="PRU00169"/>
    </source>
</evidence>
<feature type="modified residue" description="4-aspartylphosphate" evidence="3">
    <location>
        <position position="79"/>
    </location>
</feature>
<dbReference type="InterPro" id="IPR050595">
    <property type="entry name" value="Bact_response_regulator"/>
</dbReference>
<feature type="domain" description="HTH LytTR-type" evidence="5">
    <location>
        <begin position="223"/>
        <end position="273"/>
    </location>
</feature>
<dbReference type="InterPro" id="IPR011006">
    <property type="entry name" value="CheY-like_superfamily"/>
</dbReference>
<keyword evidence="1 3" id="KW-0597">Phosphoprotein</keyword>
<dbReference type="AlphaFoldDB" id="F3PNA7"/>
<feature type="domain" description="Response regulatory" evidence="4">
    <location>
        <begin position="28"/>
        <end position="143"/>
    </location>
</feature>
<evidence type="ECO:0000256" key="1">
    <source>
        <dbReference type="ARBA" id="ARBA00022553"/>
    </source>
</evidence>
<dbReference type="GO" id="GO:0003677">
    <property type="term" value="F:DNA binding"/>
    <property type="evidence" value="ECO:0007669"/>
    <property type="project" value="InterPro"/>
</dbReference>
<dbReference type="Proteomes" id="UP000003416">
    <property type="component" value="Unassembled WGS sequence"/>
</dbReference>
<dbReference type="HOGENOM" id="CLU_000445_14_1_10"/>
<dbReference type="PANTHER" id="PTHR44591">
    <property type="entry name" value="STRESS RESPONSE REGULATOR PROTEIN 1"/>
    <property type="match status" value="1"/>
</dbReference>
<accession>F3PNA7</accession>
<evidence type="ECO:0000313" key="6">
    <source>
        <dbReference type="EMBL" id="EGF59646.1"/>
    </source>
</evidence>
<evidence type="ECO:0000259" key="5">
    <source>
        <dbReference type="PROSITE" id="PS50930"/>
    </source>
</evidence>
<dbReference type="Gene3D" id="3.40.50.2300">
    <property type="match status" value="1"/>
</dbReference>
<dbReference type="PROSITE" id="PS50930">
    <property type="entry name" value="HTH_LYTTR"/>
    <property type="match status" value="1"/>
</dbReference>
<sequence length="273" mass="32283">MSCISIVCKQDNIYIRKRKQKINMDKYKVVIVDDDEDSLENLSFELRKDARFSLEGTARNGKQGKKLIAKIQPDLLFLDVEMSDMTGMELLQEMRDCVAWNMRVVFYTAYDKYMIQAIREAAFDYLLKPFEEQDLKDILVRFVKQVEVRRRTVVPVGIPLHTGQTFIVFTPTNDMRALRPVEIGFFRYCSDRKQWEVILNNQPPLVLRRGMTADQITQYSPCFVQIHQSYIINIDYLMLIKDNRCILYPPFDKVTELLVSKKYKKELQDRFCL</sequence>
<dbReference type="GO" id="GO:0000160">
    <property type="term" value="P:phosphorelay signal transduction system"/>
    <property type="evidence" value="ECO:0007669"/>
    <property type="project" value="UniProtKB-KW"/>
</dbReference>
<evidence type="ECO:0000313" key="7">
    <source>
        <dbReference type="Proteomes" id="UP000003416"/>
    </source>
</evidence>
<protein>
    <submittedName>
        <fullName evidence="6">Response regulator receiver domain protein</fullName>
    </submittedName>
</protein>
<dbReference type="Pfam" id="PF00072">
    <property type="entry name" value="Response_reg"/>
    <property type="match status" value="1"/>
</dbReference>
<dbReference type="PANTHER" id="PTHR44591:SF14">
    <property type="entry name" value="PROTEIN PILG"/>
    <property type="match status" value="1"/>
</dbReference>
<evidence type="ECO:0000256" key="2">
    <source>
        <dbReference type="ARBA" id="ARBA00023012"/>
    </source>
</evidence>
<dbReference type="eggNOG" id="COG3279">
    <property type="taxonomic scope" value="Bacteria"/>
</dbReference>
<proteinExistence type="predicted"/>
<dbReference type="Pfam" id="PF04397">
    <property type="entry name" value="LytTR"/>
    <property type="match status" value="1"/>
</dbReference>
<name>F3PNA7_9BACE</name>
<dbReference type="PROSITE" id="PS50110">
    <property type="entry name" value="RESPONSE_REGULATORY"/>
    <property type="match status" value="1"/>
</dbReference>
<dbReference type="InterPro" id="IPR007492">
    <property type="entry name" value="LytTR_DNA-bd_dom"/>
</dbReference>
<dbReference type="SUPFAM" id="SSF52172">
    <property type="entry name" value="CheY-like"/>
    <property type="match status" value="1"/>
</dbReference>